<dbReference type="InterPro" id="IPR014721">
    <property type="entry name" value="Ribsml_uS5_D2-typ_fold_subgr"/>
</dbReference>
<dbReference type="InterPro" id="IPR027065">
    <property type="entry name" value="Lon_Prtase"/>
</dbReference>
<evidence type="ECO:0000256" key="1">
    <source>
        <dbReference type="ARBA" id="ARBA00022670"/>
    </source>
</evidence>
<keyword evidence="2" id="KW-0378">Hydrolase</keyword>
<dbReference type="SUPFAM" id="SSF54211">
    <property type="entry name" value="Ribosomal protein S5 domain 2-like"/>
    <property type="match status" value="1"/>
</dbReference>
<dbReference type="Gene3D" id="3.30.230.10">
    <property type="match status" value="1"/>
</dbReference>
<keyword evidence="5" id="KW-1185">Reference proteome</keyword>
<evidence type="ECO:0000313" key="5">
    <source>
        <dbReference type="Proteomes" id="UP000281474"/>
    </source>
</evidence>
<dbReference type="InterPro" id="IPR008269">
    <property type="entry name" value="Lon_proteolytic"/>
</dbReference>
<dbReference type="AlphaFoldDB" id="A0A3L8PT70"/>
<dbReference type="InterPro" id="IPR041699">
    <property type="entry name" value="AAA_32"/>
</dbReference>
<dbReference type="GO" id="GO:0030163">
    <property type="term" value="P:protein catabolic process"/>
    <property type="evidence" value="ECO:0007669"/>
    <property type="project" value="InterPro"/>
</dbReference>
<dbReference type="GO" id="GO:0004252">
    <property type="term" value="F:serine-type endopeptidase activity"/>
    <property type="evidence" value="ECO:0007669"/>
    <property type="project" value="UniProtKB-UniRule"/>
</dbReference>
<dbReference type="PROSITE" id="PS51786">
    <property type="entry name" value="LON_PROTEOLYTIC"/>
    <property type="match status" value="1"/>
</dbReference>
<gene>
    <name evidence="4" type="ORF">D5018_20730</name>
</gene>
<comment type="similarity">
    <text evidence="2">Belongs to the peptidase S16 family.</text>
</comment>
<dbReference type="OrthoDB" id="9758568at2"/>
<dbReference type="GO" id="GO:0006508">
    <property type="term" value="P:proteolysis"/>
    <property type="evidence" value="ECO:0007669"/>
    <property type="project" value="UniProtKB-KW"/>
</dbReference>
<feature type="domain" description="Lon proteolytic" evidence="3">
    <location>
        <begin position="331"/>
        <end position="526"/>
    </location>
</feature>
<reference evidence="4 5" key="1">
    <citation type="submission" date="2018-09" db="EMBL/GenBank/DDBJ databases">
        <title>Phylogeny of the Shewanellaceae, and recommendation for two new genera, Pseudoshewanella and Parashewanella.</title>
        <authorList>
            <person name="Wang G."/>
        </authorList>
    </citation>
    <scope>NUCLEOTIDE SEQUENCE [LARGE SCALE GENOMIC DNA]</scope>
    <source>
        <strain evidence="4 5">C51</strain>
    </source>
</reference>
<comment type="catalytic activity">
    <reaction evidence="2">
        <text>Hydrolysis of proteins in presence of ATP.</text>
        <dbReference type="EC" id="3.4.21.53"/>
    </reaction>
</comment>
<dbReference type="GO" id="GO:0004176">
    <property type="term" value="F:ATP-dependent peptidase activity"/>
    <property type="evidence" value="ECO:0007669"/>
    <property type="project" value="UniProtKB-UniRule"/>
</dbReference>
<name>A0A3L8PT70_9GAMM</name>
<dbReference type="InterPro" id="IPR046843">
    <property type="entry name" value="LonB_AAA-LID"/>
</dbReference>
<dbReference type="EC" id="3.4.21.53" evidence="2"/>
<dbReference type="EMBL" id="QZEI01000145">
    <property type="protein sequence ID" value="RLV57783.1"/>
    <property type="molecule type" value="Genomic_DNA"/>
</dbReference>
<organism evidence="4 5">
    <name type="scientific">Parashewanella curva</name>
    <dbReference type="NCBI Taxonomy" id="2338552"/>
    <lineage>
        <taxon>Bacteria</taxon>
        <taxon>Pseudomonadati</taxon>
        <taxon>Pseudomonadota</taxon>
        <taxon>Gammaproteobacteria</taxon>
        <taxon>Alteromonadales</taxon>
        <taxon>Shewanellaceae</taxon>
        <taxon>Parashewanella</taxon>
    </lineage>
</organism>
<dbReference type="PANTHER" id="PTHR10046">
    <property type="entry name" value="ATP DEPENDENT LON PROTEASE FAMILY MEMBER"/>
    <property type="match status" value="1"/>
</dbReference>
<dbReference type="Gene3D" id="3.40.50.300">
    <property type="entry name" value="P-loop containing nucleotide triphosphate hydrolases"/>
    <property type="match status" value="1"/>
</dbReference>
<sequence>MTPNKLTTQQLAPDFPIDIDKLPNALPQSLLLGQERLTNTFQLSNKLTDQHLFIADFIGIEREMLIDGLHQTIKTPEDQFLAASKNEDNEISLQWHPAPAKEKIGILANKNKSHCYLSGVIKRSDLIGATKNNNGTVNYQPGALAKYHTVYICIESILEREGLWNLLLDIINDGYYRANQSLEKVPLATKVVLVGSISYYAYLKNSDHRFSRHFPLLAELNSEIDVTEHSEYDYLVWLKQLNPTQKPITKNGYQQLLSYSSSLVEHQQRLSLSMSEMKHLLAQAAALTTKTEIDKDSISKAIAHKSVRHNLSEVYSAQNFDDKFIKLPTKGKMIGQVNGLTVIDTGDYSYGEPARITCTAHYGDGEVADIERKSELGGNIHAKGMMILSSCLYRIFGRDAPLHLNANIVFEQSYQEIDGDSASVAEYCCLLSAISELPISQSLAVTGALDQFGHVQAIGGVNEKITGFFNLCQRRGLTGEQGVIIPASNVLQLNLEPKIIQAVADKQFHIYQVEHVDEVIELLLQQVVGKADDNNRFPAETVYGKVQVRLDELAGEFVEERTLFQRVLSRLGLI</sequence>
<comment type="caution">
    <text evidence="4">The sequence shown here is derived from an EMBL/GenBank/DDBJ whole genome shotgun (WGS) entry which is preliminary data.</text>
</comment>
<dbReference type="Pfam" id="PF20436">
    <property type="entry name" value="LonB_AAA-LID"/>
    <property type="match status" value="1"/>
</dbReference>
<feature type="active site" evidence="2">
    <location>
        <position position="421"/>
    </location>
</feature>
<evidence type="ECO:0000256" key="2">
    <source>
        <dbReference type="PROSITE-ProRule" id="PRU01122"/>
    </source>
</evidence>
<evidence type="ECO:0000259" key="3">
    <source>
        <dbReference type="PROSITE" id="PS51786"/>
    </source>
</evidence>
<dbReference type="InterPro" id="IPR020568">
    <property type="entry name" value="Ribosomal_Su5_D2-typ_SF"/>
</dbReference>
<dbReference type="GO" id="GO:0005524">
    <property type="term" value="F:ATP binding"/>
    <property type="evidence" value="ECO:0007669"/>
    <property type="project" value="InterPro"/>
</dbReference>
<dbReference type="RefSeq" id="WP_121840878.1">
    <property type="nucleotide sequence ID" value="NZ_ML014894.1"/>
</dbReference>
<evidence type="ECO:0000313" key="4">
    <source>
        <dbReference type="EMBL" id="RLV57783.1"/>
    </source>
</evidence>
<keyword evidence="1 2" id="KW-0645">Protease</keyword>
<feature type="active site" evidence="2">
    <location>
        <position position="464"/>
    </location>
</feature>
<accession>A0A3L8PT70</accession>
<dbReference type="Pfam" id="PF05362">
    <property type="entry name" value="Lon_C"/>
    <property type="match status" value="1"/>
</dbReference>
<dbReference type="Proteomes" id="UP000281474">
    <property type="component" value="Unassembled WGS sequence"/>
</dbReference>
<dbReference type="InterPro" id="IPR027417">
    <property type="entry name" value="P-loop_NTPase"/>
</dbReference>
<protein>
    <recommendedName>
        <fullName evidence="2">endopeptidase La</fullName>
        <ecNumber evidence="2">3.4.21.53</ecNumber>
    </recommendedName>
</protein>
<dbReference type="Gene3D" id="1.10.8.60">
    <property type="match status" value="1"/>
</dbReference>
<keyword evidence="2" id="KW-0720">Serine protease</keyword>
<dbReference type="Pfam" id="PF13654">
    <property type="entry name" value="AAA_32"/>
    <property type="match status" value="1"/>
</dbReference>
<proteinExistence type="inferred from homology"/>